<dbReference type="STRING" id="59561.AQZ59_00452"/>
<evidence type="ECO:0008006" key="4">
    <source>
        <dbReference type="Google" id="ProtNLM"/>
    </source>
</evidence>
<dbReference type="Proteomes" id="UP000054404">
    <property type="component" value="Unassembled WGS sequence"/>
</dbReference>
<gene>
    <name evidence="2" type="ORF">AQZ59_00452</name>
</gene>
<dbReference type="InterPro" id="IPR043504">
    <property type="entry name" value="Peptidase_S1_PA_chymotrypsin"/>
</dbReference>
<dbReference type="SUPFAM" id="SSF50494">
    <property type="entry name" value="Trypsin-like serine proteases"/>
    <property type="match status" value="1"/>
</dbReference>
<organism evidence="2 3">
    <name type="scientific">Trueperella bernardiae</name>
    <dbReference type="NCBI Taxonomy" id="59561"/>
    <lineage>
        <taxon>Bacteria</taxon>
        <taxon>Bacillati</taxon>
        <taxon>Actinomycetota</taxon>
        <taxon>Actinomycetes</taxon>
        <taxon>Actinomycetales</taxon>
        <taxon>Actinomycetaceae</taxon>
        <taxon>Trueperella</taxon>
    </lineage>
</organism>
<evidence type="ECO:0000256" key="1">
    <source>
        <dbReference type="SAM" id="SignalP"/>
    </source>
</evidence>
<comment type="caution">
    <text evidence="2">The sequence shown here is derived from an EMBL/GenBank/DDBJ whole genome shotgun (WGS) entry which is preliminary data.</text>
</comment>
<reference evidence="2 3" key="1">
    <citation type="submission" date="2015-11" db="EMBL/GenBank/DDBJ databases">
        <title>Draft Genome Sequence of the Type Strain Trueperella bernardiae LCDC 89-0504T, Isolated from Blood Culture.</title>
        <authorList>
            <person name="Bernier A.-M."/>
            <person name="Bernard K."/>
        </authorList>
    </citation>
    <scope>NUCLEOTIDE SEQUENCE [LARGE SCALE GENOMIC DNA]</scope>
    <source>
        <strain evidence="2 3">LCDC 89-0504</strain>
    </source>
</reference>
<proteinExistence type="predicted"/>
<dbReference type="AlphaFoldDB" id="A0A0W1KLH2"/>
<dbReference type="PATRIC" id="fig|59561.3.peg.446"/>
<keyword evidence="3" id="KW-1185">Reference proteome</keyword>
<keyword evidence="1" id="KW-0732">Signal</keyword>
<name>A0A0W1KLH2_9ACTO</name>
<dbReference type="RefSeq" id="WP_152994708.1">
    <property type="nucleotide sequence ID" value="NZ_LNIZ01000002.1"/>
</dbReference>
<dbReference type="EMBL" id="LNIZ01000002">
    <property type="protein sequence ID" value="KTF04471.1"/>
    <property type="molecule type" value="Genomic_DNA"/>
</dbReference>
<feature type="chain" id="PRO_5038697197" description="Alpha-lytic endopeptidase" evidence="1">
    <location>
        <begin position="25"/>
        <end position="424"/>
    </location>
</feature>
<protein>
    <recommendedName>
        <fullName evidence="4">Alpha-lytic endopeptidase</fullName>
    </recommendedName>
</protein>
<sequence>MKKNTLSLAFAGAALIAATGFGVATDDVSATPDVENDSRARSVADTPLAQLVEMPEPVEYYVASAGDIGLPPEDAPYTTDGFEIVGQYFDTDLGVGYVAISREDATSAKAELNLSPEYALESSNASHLRSDALSGDGRDSVVVVMSKYTAAQISSAMEQLTAHFQATGARVAFGYHAQSDTIELSGELTEGDLEVLPDTGVGYSFVPGYYQDDAYNENVRAPFVGGASILGYRQGNLYSCTSGIPAENSNGARGFFTAGHCFDLLSHVWTSSSRAGVSNSGRVTHKYNASIDAEFVSGKTYEGKILSGGERKPVAGTWHPMGSQGNRLCFQGRTSGNVCNNQVISYGISRCFGSGCYGNLISLRGGTSSQGGDSGGPVFANFGSSVRVTGMITGHFDPLVGQSTTYVTDWRAVRDNYGARLIYG</sequence>
<dbReference type="Gene3D" id="2.40.10.10">
    <property type="entry name" value="Trypsin-like serine proteases"/>
    <property type="match status" value="2"/>
</dbReference>
<evidence type="ECO:0000313" key="3">
    <source>
        <dbReference type="Proteomes" id="UP000054404"/>
    </source>
</evidence>
<dbReference type="OrthoDB" id="8781117at2"/>
<accession>A0A0W1KLH2</accession>
<feature type="signal peptide" evidence="1">
    <location>
        <begin position="1"/>
        <end position="24"/>
    </location>
</feature>
<evidence type="ECO:0000313" key="2">
    <source>
        <dbReference type="EMBL" id="KTF04471.1"/>
    </source>
</evidence>
<dbReference type="InterPro" id="IPR009003">
    <property type="entry name" value="Peptidase_S1_PA"/>
</dbReference>